<dbReference type="InterPro" id="IPR003673">
    <property type="entry name" value="CoA-Trfase_fam_III"/>
</dbReference>
<evidence type="ECO:0000313" key="2">
    <source>
        <dbReference type="Proteomes" id="UP000320888"/>
    </source>
</evidence>
<dbReference type="SUPFAM" id="SSF89796">
    <property type="entry name" value="CoA-transferase family III (CaiB/BaiF)"/>
    <property type="match status" value="1"/>
</dbReference>
<evidence type="ECO:0000313" key="1">
    <source>
        <dbReference type="EMBL" id="TSB42708.1"/>
    </source>
</evidence>
<organism evidence="1 2">
    <name type="scientific">Streptomyces benahoarensis</name>
    <dbReference type="NCBI Taxonomy" id="2595054"/>
    <lineage>
        <taxon>Bacteria</taxon>
        <taxon>Bacillati</taxon>
        <taxon>Actinomycetota</taxon>
        <taxon>Actinomycetes</taxon>
        <taxon>Kitasatosporales</taxon>
        <taxon>Streptomycetaceae</taxon>
        <taxon>Streptomyces</taxon>
    </lineage>
</organism>
<dbReference type="Gene3D" id="3.40.50.10540">
    <property type="entry name" value="Crotonobetainyl-coa:carnitine coa-transferase, domain 1"/>
    <property type="match status" value="1"/>
</dbReference>
<dbReference type="AlphaFoldDB" id="A0A553ZML2"/>
<accession>A0A553ZML2</accession>
<dbReference type="GO" id="GO:0003824">
    <property type="term" value="F:catalytic activity"/>
    <property type="evidence" value="ECO:0007669"/>
    <property type="project" value="InterPro"/>
</dbReference>
<dbReference type="OrthoDB" id="9797653at2"/>
<name>A0A553ZML2_9ACTN</name>
<comment type="caution">
    <text evidence="1">The sequence shown here is derived from an EMBL/GenBank/DDBJ whole genome shotgun (WGS) entry which is preliminary data.</text>
</comment>
<gene>
    <name evidence="1" type="ORF">FNZ23_08515</name>
</gene>
<proteinExistence type="predicted"/>
<protein>
    <submittedName>
        <fullName evidence="1">Uncharacterized protein</fullName>
    </submittedName>
</protein>
<reference evidence="1 2" key="1">
    <citation type="submission" date="2019-07" db="EMBL/GenBank/DDBJ databases">
        <title>Draft genome for Streptomyces benahoarensis MZ03-48.</title>
        <authorList>
            <person name="Gonzalez-Pimentel J.L."/>
        </authorList>
    </citation>
    <scope>NUCLEOTIDE SEQUENCE [LARGE SCALE GENOMIC DNA]</scope>
    <source>
        <strain evidence="1 2">MZ03-48</strain>
    </source>
</reference>
<dbReference type="InterPro" id="IPR023606">
    <property type="entry name" value="CoA-Trfase_III_dom_1_sf"/>
</dbReference>
<dbReference type="Pfam" id="PF02515">
    <property type="entry name" value="CoA_transf_3"/>
    <property type="match status" value="1"/>
</dbReference>
<dbReference type="Proteomes" id="UP000320888">
    <property type="component" value="Unassembled WGS sequence"/>
</dbReference>
<dbReference type="EMBL" id="VKLS01000064">
    <property type="protein sequence ID" value="TSB42708.1"/>
    <property type="molecule type" value="Genomic_DNA"/>
</dbReference>
<sequence length="150" mass="15463">MDGSGWIPGPVLAPSHPRPITRAISGYGGSGAYRDHKAYALLVQSAAGPVSGTGILDTLSKAGPSIADVCVGMYTCSGMRTPLGERGHWASLGSPVGTSRGVVPAVTVQGETNRRLRAFPPLGEHTDSALARFDQRASHLQDGGVSCPQN</sequence>
<keyword evidence="2" id="KW-1185">Reference proteome</keyword>